<reference evidence="9 10" key="1">
    <citation type="submission" date="2015-12" db="EMBL/GenBank/DDBJ databases">
        <title>Genome sequence of Tistrella mobilis MCCC 1A02139.</title>
        <authorList>
            <person name="Lu L."/>
            <person name="Lai Q."/>
            <person name="Shao Z."/>
            <person name="Qian P."/>
        </authorList>
    </citation>
    <scope>NUCLEOTIDE SEQUENCE [LARGE SCALE GENOMIC DNA]</scope>
    <source>
        <strain evidence="9 10">MCCC 1A02139</strain>
    </source>
</reference>
<dbReference type="GO" id="GO:0022857">
    <property type="term" value="F:transmembrane transporter activity"/>
    <property type="evidence" value="ECO:0007669"/>
    <property type="project" value="UniProtKB-UniRule"/>
</dbReference>
<evidence type="ECO:0000256" key="5">
    <source>
        <dbReference type="ARBA" id="ARBA00022989"/>
    </source>
</evidence>
<dbReference type="AlphaFoldDB" id="A0A162L9Y6"/>
<name>A0A162L9Y6_9PROT</name>
<evidence type="ECO:0000256" key="1">
    <source>
        <dbReference type="ARBA" id="ARBA00004429"/>
    </source>
</evidence>
<proteinExistence type="inferred from homology"/>
<dbReference type="InterPro" id="IPR004681">
    <property type="entry name" value="TRAP_DctM"/>
</dbReference>
<feature type="transmembrane region" description="Helical" evidence="7">
    <location>
        <begin position="63"/>
        <end position="81"/>
    </location>
</feature>
<dbReference type="PANTHER" id="PTHR33362:SF5">
    <property type="entry name" value="C4-DICARBOXYLATE TRAP TRANSPORTER LARGE PERMEASE PROTEIN DCTM"/>
    <property type="match status" value="1"/>
</dbReference>
<dbReference type="PIRSF" id="PIRSF006066">
    <property type="entry name" value="HI0050"/>
    <property type="match status" value="1"/>
</dbReference>
<feature type="transmembrane region" description="Helical" evidence="7">
    <location>
        <begin position="221"/>
        <end position="243"/>
    </location>
</feature>
<feature type="transmembrane region" description="Helical" evidence="7">
    <location>
        <begin position="177"/>
        <end position="200"/>
    </location>
</feature>
<comment type="subcellular location">
    <subcellularLocation>
        <location evidence="1 7">Cell inner membrane</location>
        <topology evidence="1 7">Multi-pass membrane protein</topology>
    </subcellularLocation>
</comment>
<keyword evidence="4 7" id="KW-0812">Transmembrane</keyword>
<dbReference type="OrthoDB" id="9790209at2"/>
<dbReference type="Pfam" id="PF06808">
    <property type="entry name" value="DctM"/>
    <property type="match status" value="1"/>
</dbReference>
<protein>
    <recommendedName>
        <fullName evidence="7">TRAP transporter large permease protein</fullName>
    </recommendedName>
</protein>
<evidence type="ECO:0000313" key="10">
    <source>
        <dbReference type="Proteomes" id="UP000075787"/>
    </source>
</evidence>
<keyword evidence="7" id="KW-0813">Transport</keyword>
<feature type="domain" description="TRAP C4-dicarboxylate transport system permease DctM subunit" evidence="8">
    <location>
        <begin position="12"/>
        <end position="424"/>
    </location>
</feature>
<organism evidence="9 10">
    <name type="scientific">Tistrella mobilis</name>
    <dbReference type="NCBI Taxonomy" id="171437"/>
    <lineage>
        <taxon>Bacteria</taxon>
        <taxon>Pseudomonadati</taxon>
        <taxon>Pseudomonadota</taxon>
        <taxon>Alphaproteobacteria</taxon>
        <taxon>Geminicoccales</taxon>
        <taxon>Geminicoccaceae</taxon>
        <taxon>Tistrella</taxon>
    </lineage>
</organism>
<keyword evidence="5 7" id="KW-1133">Transmembrane helix</keyword>
<feature type="transmembrane region" description="Helical" evidence="7">
    <location>
        <begin position="101"/>
        <end position="126"/>
    </location>
</feature>
<evidence type="ECO:0000256" key="3">
    <source>
        <dbReference type="ARBA" id="ARBA00022519"/>
    </source>
</evidence>
<comment type="function">
    <text evidence="7">Part of the tripartite ATP-independent periplasmic (TRAP) transport system.</text>
</comment>
<dbReference type="Proteomes" id="UP000075787">
    <property type="component" value="Unassembled WGS sequence"/>
</dbReference>
<dbReference type="NCBIfam" id="TIGR00786">
    <property type="entry name" value="dctM"/>
    <property type="match status" value="1"/>
</dbReference>
<dbReference type="GO" id="GO:0005886">
    <property type="term" value="C:plasma membrane"/>
    <property type="evidence" value="ECO:0007669"/>
    <property type="project" value="UniProtKB-SubCell"/>
</dbReference>
<evidence type="ECO:0000256" key="4">
    <source>
        <dbReference type="ARBA" id="ARBA00022692"/>
    </source>
</evidence>
<feature type="transmembrane region" description="Helical" evidence="7">
    <location>
        <begin position="249"/>
        <end position="267"/>
    </location>
</feature>
<feature type="transmembrane region" description="Helical" evidence="7">
    <location>
        <begin position="279"/>
        <end position="301"/>
    </location>
</feature>
<evidence type="ECO:0000256" key="2">
    <source>
        <dbReference type="ARBA" id="ARBA00022475"/>
    </source>
</evidence>
<keyword evidence="2" id="KW-1003">Cell membrane</keyword>
<feature type="transmembrane region" description="Helical" evidence="7">
    <location>
        <begin position="7"/>
        <end position="25"/>
    </location>
</feature>
<evidence type="ECO:0000259" key="8">
    <source>
        <dbReference type="Pfam" id="PF06808"/>
    </source>
</evidence>
<comment type="caution">
    <text evidence="9">The sequence shown here is derived from an EMBL/GenBank/DDBJ whole genome shotgun (WGS) entry which is preliminary data.</text>
</comment>
<dbReference type="PANTHER" id="PTHR33362">
    <property type="entry name" value="SIALIC ACID TRAP TRANSPORTER PERMEASE PROTEIN SIAT-RELATED"/>
    <property type="match status" value="1"/>
</dbReference>
<feature type="transmembrane region" description="Helical" evidence="7">
    <location>
        <begin position="321"/>
        <end position="351"/>
    </location>
</feature>
<keyword evidence="6 7" id="KW-0472">Membrane</keyword>
<gene>
    <name evidence="9" type="ORF">AUP44_25840</name>
</gene>
<feature type="transmembrane region" description="Helical" evidence="7">
    <location>
        <begin position="31"/>
        <end position="51"/>
    </location>
</feature>
<dbReference type="GeneID" id="97242366"/>
<evidence type="ECO:0000313" key="9">
    <source>
        <dbReference type="EMBL" id="KYO54041.1"/>
    </source>
</evidence>
<comment type="similarity">
    <text evidence="7">Belongs to the TRAP transporter large permease family.</text>
</comment>
<feature type="transmembrane region" description="Helical" evidence="7">
    <location>
        <begin position="363"/>
        <end position="384"/>
    </location>
</feature>
<keyword evidence="3 7" id="KW-0997">Cell inner membrane</keyword>
<dbReference type="EMBL" id="LPZR01000098">
    <property type="protein sequence ID" value="KYO54041.1"/>
    <property type="molecule type" value="Genomic_DNA"/>
</dbReference>
<dbReference type="InterPro" id="IPR010656">
    <property type="entry name" value="DctM"/>
</dbReference>
<evidence type="ECO:0000256" key="7">
    <source>
        <dbReference type="RuleBase" id="RU369079"/>
    </source>
</evidence>
<dbReference type="RefSeq" id="WP_062763317.1">
    <property type="nucleotide sequence ID" value="NZ_CP121045.1"/>
</dbReference>
<feature type="transmembrane region" description="Helical" evidence="7">
    <location>
        <begin position="138"/>
        <end position="157"/>
    </location>
</feature>
<sequence length="434" mass="43831">MIDGGIAALGGFGGLFLLALLRVPVGSAMLIAGLGGIAALIGFNPAAAVAVQSPLRTLTGYDMLLIPMFIAMSALANHTGLGRELYTAGHAWAGRARGGLGLATILASAGFAGICGSSVASTAAMARVALPEMRARGYAPGFAAGTVAAGGTLGILIPPSLVLALYGLLTEQDIGRLFVAGLVPGVLAVALYALTVTLIARRRPEAAPGGAPAGWAERFASLRGLWAVAAIFLGIIGGLYLGVFAPSEAGAMGALAVAAVGLIRGRLTLAAVGGALTEAARSAASVMVVLIGALVFGYFLALTRAPQLLVQALTETGLSPWGVMAAMLAGYFLLGCVLDTLAMIVLTVPITYPVAVALGFDPIWFGVVVTMTVEIGLITPPYGLNVLVLNTIARDVGLATIYRGVAPFVAADLVRVFLICLAPGIVLWLPSTMG</sequence>
<feature type="transmembrane region" description="Helical" evidence="7">
    <location>
        <begin position="404"/>
        <end position="429"/>
    </location>
</feature>
<comment type="subunit">
    <text evidence="7">The complex comprises the extracytoplasmic solute receptor protein and the two transmembrane proteins.</text>
</comment>
<evidence type="ECO:0000256" key="6">
    <source>
        <dbReference type="ARBA" id="ARBA00023136"/>
    </source>
</evidence>
<accession>A0A162L9Y6</accession>